<evidence type="ECO:0000313" key="3">
    <source>
        <dbReference type="EMBL" id="GAA2417843.1"/>
    </source>
</evidence>
<dbReference type="RefSeq" id="WP_344589597.1">
    <property type="nucleotide sequence ID" value="NZ_BAAARW010000011.1"/>
</dbReference>
<dbReference type="Gene3D" id="1.10.287.1490">
    <property type="match status" value="1"/>
</dbReference>
<evidence type="ECO:0000256" key="2">
    <source>
        <dbReference type="SAM" id="MobiDB-lite"/>
    </source>
</evidence>
<accession>A0ABN3IZ11</accession>
<reference evidence="3 4" key="1">
    <citation type="journal article" date="2019" name="Int. J. Syst. Evol. Microbiol.">
        <title>The Global Catalogue of Microorganisms (GCM) 10K type strain sequencing project: providing services to taxonomists for standard genome sequencing and annotation.</title>
        <authorList>
            <consortium name="The Broad Institute Genomics Platform"/>
            <consortium name="The Broad Institute Genome Sequencing Center for Infectious Disease"/>
            <person name="Wu L."/>
            <person name="Ma J."/>
        </authorList>
    </citation>
    <scope>NUCLEOTIDE SEQUENCE [LARGE SCALE GENOMIC DNA]</scope>
    <source>
        <strain evidence="3 4">JCM 3325</strain>
    </source>
</reference>
<feature type="region of interest" description="Disordered" evidence="2">
    <location>
        <begin position="166"/>
        <end position="192"/>
    </location>
</feature>
<organism evidence="3 4">
    <name type="scientific">Actinomadura vinacea</name>
    <dbReference type="NCBI Taxonomy" id="115336"/>
    <lineage>
        <taxon>Bacteria</taxon>
        <taxon>Bacillati</taxon>
        <taxon>Actinomycetota</taxon>
        <taxon>Actinomycetes</taxon>
        <taxon>Streptosporangiales</taxon>
        <taxon>Thermomonosporaceae</taxon>
        <taxon>Actinomadura</taxon>
    </lineage>
</organism>
<protein>
    <submittedName>
        <fullName evidence="3">Uncharacterized protein</fullName>
    </submittedName>
</protein>
<keyword evidence="4" id="KW-1185">Reference proteome</keyword>
<comment type="caution">
    <text evidence="3">The sequence shown here is derived from an EMBL/GenBank/DDBJ whole genome shotgun (WGS) entry which is preliminary data.</text>
</comment>
<gene>
    <name evidence="3" type="ORF">GCM10010191_30650</name>
</gene>
<evidence type="ECO:0000256" key="1">
    <source>
        <dbReference type="SAM" id="Coils"/>
    </source>
</evidence>
<evidence type="ECO:0000313" key="4">
    <source>
        <dbReference type="Proteomes" id="UP001501231"/>
    </source>
</evidence>
<dbReference type="Proteomes" id="UP001501231">
    <property type="component" value="Unassembled WGS sequence"/>
</dbReference>
<name>A0ABN3IZ11_9ACTN</name>
<keyword evidence="1" id="KW-0175">Coiled coil</keyword>
<dbReference type="EMBL" id="BAAARW010000011">
    <property type="protein sequence ID" value="GAA2417843.1"/>
    <property type="molecule type" value="Genomic_DNA"/>
</dbReference>
<proteinExistence type="predicted"/>
<sequence length="192" mass="21011">MTVFSGLVRRAAQEAERRLRAGVDLLAALTEDPGRTADSEHAAQEARIRRLEEALAGQDRELTALRTDLDSLITQLNDRLLPRIDERMDDTERDLTALATGMIRAGRESAATRGGLEAIENRVADLRGRLVRMEQRAGLWRDLQATMARLGDDVDALRTRLSVRPAAAPVGDRLAEPAAQSLNGTDAHPQAS</sequence>
<feature type="coiled-coil region" evidence="1">
    <location>
        <begin position="12"/>
        <end position="68"/>
    </location>
</feature>